<dbReference type="Proteomes" id="UP000295573">
    <property type="component" value="Unassembled WGS sequence"/>
</dbReference>
<dbReference type="InterPro" id="IPR025159">
    <property type="entry name" value="AbiEi_N"/>
</dbReference>
<evidence type="ECO:0000313" key="2">
    <source>
        <dbReference type="EMBL" id="TCO42213.1"/>
    </source>
</evidence>
<dbReference type="Pfam" id="PF13338">
    <property type="entry name" value="AbiEi_4"/>
    <property type="match status" value="1"/>
</dbReference>
<comment type="caution">
    <text evidence="2">The sequence shown here is derived from an EMBL/GenBank/DDBJ whole genome shotgun (WGS) entry which is preliminary data.</text>
</comment>
<accession>A0A4R2ICC8</accession>
<proteinExistence type="predicted"/>
<dbReference type="RefSeq" id="WP_241996484.1">
    <property type="nucleotide sequence ID" value="NZ_SLWR01000014.1"/>
</dbReference>
<dbReference type="AlphaFoldDB" id="A0A4R2ICC8"/>
<evidence type="ECO:0000259" key="1">
    <source>
        <dbReference type="Pfam" id="PF13338"/>
    </source>
</evidence>
<reference evidence="2 3" key="1">
    <citation type="journal article" date="2015" name="Stand. Genomic Sci.">
        <title>Genomic Encyclopedia of Bacterial and Archaeal Type Strains, Phase III: the genomes of soil and plant-associated and newly described type strains.</title>
        <authorList>
            <person name="Whitman W.B."/>
            <person name="Woyke T."/>
            <person name="Klenk H.P."/>
            <person name="Zhou Y."/>
            <person name="Lilburn T.G."/>
            <person name="Beck B.J."/>
            <person name="De Vos P."/>
            <person name="Vandamme P."/>
            <person name="Eisen J.A."/>
            <person name="Garrity G."/>
            <person name="Hugenholtz P."/>
            <person name="Kyrpides N.C."/>
        </authorList>
    </citation>
    <scope>NUCLEOTIDE SEQUENCE [LARGE SCALE GENOMIC DNA]</scope>
    <source>
        <strain evidence="2 3">VKM Ac-2541</strain>
    </source>
</reference>
<organism evidence="2 3">
    <name type="scientific">Kribbella antiqua</name>
    <dbReference type="NCBI Taxonomy" id="2512217"/>
    <lineage>
        <taxon>Bacteria</taxon>
        <taxon>Bacillati</taxon>
        <taxon>Actinomycetota</taxon>
        <taxon>Actinomycetes</taxon>
        <taxon>Propionibacteriales</taxon>
        <taxon>Kribbellaceae</taxon>
        <taxon>Kribbella</taxon>
    </lineage>
</organism>
<dbReference type="InterPro" id="IPR011335">
    <property type="entry name" value="Restrct_endonuc-II-like"/>
</dbReference>
<feature type="domain" description="AbiEi antitoxin N-terminal" evidence="1">
    <location>
        <begin position="5"/>
        <end position="41"/>
    </location>
</feature>
<name>A0A4R2ICC8_9ACTN</name>
<dbReference type="EMBL" id="SLWR01000014">
    <property type="protein sequence ID" value="TCO42213.1"/>
    <property type="molecule type" value="Genomic_DNA"/>
</dbReference>
<dbReference type="Gene3D" id="3.40.960.10">
    <property type="entry name" value="VSR Endonuclease"/>
    <property type="match status" value="1"/>
</dbReference>
<keyword evidence="3" id="KW-1185">Reference proteome</keyword>
<protein>
    <recommendedName>
        <fullName evidence="1">AbiEi antitoxin N-terminal domain-containing protein</fullName>
    </recommendedName>
</protein>
<gene>
    <name evidence="2" type="ORF">EV646_11436</name>
</gene>
<sequence length="306" mass="33919">MFFDGNPFTRSDAAAAGWSVNKITALLRDGYIRRLVRGVYVDALAADSIELRAAAIARVAPPGAVICRRTAAWLYGIDTLALHEHRDLPSVECVRPPRRRATRLPLSAGHSQTLLHGDVVELGDLSVTSPLATAVHLGRHLDRPFALSAIDSMLHAGLIGHDKLRAAVERYKRHPGIAQAPELVDLAEPLTESPGESWLRLRVIDAGFPRPEVQVAVSTRQRERRIDVAFRGACPDGRRLGLEYDSDRWHSDDRADTRDSARRDELEEVGWLILPVRRGDVLGRNPALELAIGEALGIQPRLPRRW</sequence>
<dbReference type="SUPFAM" id="SSF52980">
    <property type="entry name" value="Restriction endonuclease-like"/>
    <property type="match status" value="1"/>
</dbReference>
<evidence type="ECO:0000313" key="3">
    <source>
        <dbReference type="Proteomes" id="UP000295573"/>
    </source>
</evidence>